<evidence type="ECO:0000313" key="7">
    <source>
        <dbReference type="Proteomes" id="UP000433788"/>
    </source>
</evidence>
<comment type="caution">
    <text evidence="6">The sequence shown here is derived from an EMBL/GenBank/DDBJ whole genome shotgun (WGS) entry which is preliminary data.</text>
</comment>
<keyword evidence="2 4" id="KW-0479">Metal-binding</keyword>
<keyword evidence="7" id="KW-1185">Reference proteome</keyword>
<dbReference type="PANTHER" id="PTHR30632">
    <property type="entry name" value="MOLYBDATE-BINDING PERIPLASMIC PROTEIN"/>
    <property type="match status" value="1"/>
</dbReference>
<dbReference type="NCBIfam" id="TIGR01256">
    <property type="entry name" value="modA"/>
    <property type="match status" value="1"/>
</dbReference>
<sequence length="264" mass="28569">MEHTVNESGIRGNLRSIFRCLSLLILLSSVAAQANSIQVAVASNFLVPLKEIAAAFQSAHQIEVRISPGATGRHYAQIVNGAPFDVFLAADQARPQRLVDEGLAVAESLYTYAQGRLVLWVSPGELLPEDGLAGLDPAAVRRFGIANPRTAPYGKAAQQALAFAGLEQALVDRLVYAENVTQVLQYLATGNITHALVAASHTFMEGKPAGEWRLIPANWHDPIRQDAVLLKRASDNDAALEFLAFIKEDQAKEILARYGYGVVE</sequence>
<dbReference type="Pfam" id="PF13531">
    <property type="entry name" value="SBP_bac_11"/>
    <property type="match status" value="1"/>
</dbReference>
<name>A0A6N7QZS6_9GAMM</name>
<organism evidence="6 7">
    <name type="scientific">Spiribacter salilacus</name>
    <dbReference type="NCBI Taxonomy" id="2664894"/>
    <lineage>
        <taxon>Bacteria</taxon>
        <taxon>Pseudomonadati</taxon>
        <taxon>Pseudomonadota</taxon>
        <taxon>Gammaproteobacteria</taxon>
        <taxon>Chromatiales</taxon>
        <taxon>Ectothiorhodospiraceae</taxon>
        <taxon>Spiribacter</taxon>
    </lineage>
</organism>
<dbReference type="EMBL" id="WJPP01000002">
    <property type="protein sequence ID" value="MRH78154.1"/>
    <property type="molecule type" value="Genomic_DNA"/>
</dbReference>
<dbReference type="PIRSF" id="PIRSF004846">
    <property type="entry name" value="ModA"/>
    <property type="match status" value="1"/>
</dbReference>
<dbReference type="SUPFAM" id="SSF53850">
    <property type="entry name" value="Periplasmic binding protein-like II"/>
    <property type="match status" value="1"/>
</dbReference>
<dbReference type="InterPro" id="IPR005950">
    <property type="entry name" value="ModA"/>
</dbReference>
<feature type="binding site" evidence="4">
    <location>
        <position position="180"/>
    </location>
    <ligand>
        <name>molybdate</name>
        <dbReference type="ChEBI" id="CHEBI:36264"/>
    </ligand>
</feature>
<reference evidence="6 7" key="1">
    <citation type="submission" date="2019-11" db="EMBL/GenBank/DDBJ databases">
        <authorList>
            <person name="Zhang X.Y."/>
        </authorList>
    </citation>
    <scope>NUCLEOTIDE SEQUENCE [LARGE SCALE GENOMIC DNA]</scope>
    <source>
        <strain evidence="6 7">C176</strain>
    </source>
</reference>
<dbReference type="AlphaFoldDB" id="A0A6N7QZS6"/>
<dbReference type="GO" id="GO:0030973">
    <property type="term" value="F:molybdate ion binding"/>
    <property type="evidence" value="ECO:0007669"/>
    <property type="project" value="InterPro"/>
</dbReference>
<keyword evidence="4" id="KW-0500">Molybdenum</keyword>
<dbReference type="GO" id="GO:0046872">
    <property type="term" value="F:metal ion binding"/>
    <property type="evidence" value="ECO:0007669"/>
    <property type="project" value="UniProtKB-KW"/>
</dbReference>
<dbReference type="PANTHER" id="PTHR30632:SF14">
    <property type="entry name" value="TUNGSTATE_MOLYBDATE_CHROMATE-BINDING PROTEIN MODA"/>
    <property type="match status" value="1"/>
</dbReference>
<dbReference type="Gene3D" id="3.40.190.10">
    <property type="entry name" value="Periplasmic binding protein-like II"/>
    <property type="match status" value="2"/>
</dbReference>
<dbReference type="InterPro" id="IPR044084">
    <property type="entry name" value="AvModA-like_subst-bd"/>
</dbReference>
<protein>
    <submittedName>
        <fullName evidence="6">Molybdate ABC transporter substrate-binding protein</fullName>
    </submittedName>
</protein>
<accession>A0A6N7QZS6</accession>
<evidence type="ECO:0000313" key="6">
    <source>
        <dbReference type="EMBL" id="MRH78154.1"/>
    </source>
</evidence>
<evidence type="ECO:0000256" key="5">
    <source>
        <dbReference type="SAM" id="SignalP"/>
    </source>
</evidence>
<proteinExistence type="inferred from homology"/>
<evidence type="ECO:0000256" key="1">
    <source>
        <dbReference type="ARBA" id="ARBA00009175"/>
    </source>
</evidence>
<dbReference type="InterPro" id="IPR050682">
    <property type="entry name" value="ModA/WtpA"/>
</dbReference>
<feature type="chain" id="PRO_5026917108" evidence="5">
    <location>
        <begin position="35"/>
        <end position="264"/>
    </location>
</feature>
<comment type="similarity">
    <text evidence="1">Belongs to the bacterial solute-binding protein ModA family.</text>
</comment>
<dbReference type="Proteomes" id="UP000433788">
    <property type="component" value="Unassembled WGS sequence"/>
</dbReference>
<dbReference type="GO" id="GO:0015689">
    <property type="term" value="P:molybdate ion transport"/>
    <property type="evidence" value="ECO:0007669"/>
    <property type="project" value="InterPro"/>
</dbReference>
<gene>
    <name evidence="6" type="primary">modA</name>
    <name evidence="6" type="ORF">GH984_05485</name>
</gene>
<evidence type="ECO:0000256" key="2">
    <source>
        <dbReference type="ARBA" id="ARBA00022723"/>
    </source>
</evidence>
<feature type="binding site" evidence="4">
    <location>
        <position position="71"/>
    </location>
    <ligand>
        <name>molybdate</name>
        <dbReference type="ChEBI" id="CHEBI:36264"/>
    </ligand>
</feature>
<keyword evidence="3 5" id="KW-0732">Signal</keyword>
<evidence type="ECO:0000256" key="4">
    <source>
        <dbReference type="PIRSR" id="PIRSR004846-1"/>
    </source>
</evidence>
<feature type="signal peptide" evidence="5">
    <location>
        <begin position="1"/>
        <end position="34"/>
    </location>
</feature>
<evidence type="ECO:0000256" key="3">
    <source>
        <dbReference type="ARBA" id="ARBA00022729"/>
    </source>
</evidence>
<dbReference type="CDD" id="cd13539">
    <property type="entry name" value="PBP2_AvModA"/>
    <property type="match status" value="1"/>
</dbReference>